<dbReference type="KEGG" id="cpor:BED41_03270"/>
<protein>
    <recommendedName>
        <fullName evidence="3">Tautomerase</fullName>
        <ecNumber evidence="3">5.3.2.-</ecNumber>
    </recommendedName>
</protein>
<keyword evidence="2 3" id="KW-0413">Isomerase</keyword>
<dbReference type="AlphaFoldDB" id="A0A1B2I2K1"/>
<evidence type="ECO:0000313" key="4">
    <source>
        <dbReference type="EMBL" id="ANZ44194.1"/>
    </source>
</evidence>
<dbReference type="OrthoDB" id="5405937at2"/>
<comment type="similarity">
    <text evidence="1 3">Belongs to the 4-oxalocrotonate tautomerase family.</text>
</comment>
<evidence type="ECO:0000256" key="1">
    <source>
        <dbReference type="ARBA" id="ARBA00006723"/>
    </source>
</evidence>
<dbReference type="NCBIfam" id="NF002571">
    <property type="entry name" value="PRK02220.1"/>
    <property type="match status" value="1"/>
</dbReference>
<dbReference type="SUPFAM" id="SSF55331">
    <property type="entry name" value="Tautomerase/MIF"/>
    <property type="match status" value="1"/>
</dbReference>
<organism evidence="4 5">
    <name type="scientific">Cloacibacillus porcorum</name>
    <dbReference type="NCBI Taxonomy" id="1197717"/>
    <lineage>
        <taxon>Bacteria</taxon>
        <taxon>Thermotogati</taxon>
        <taxon>Synergistota</taxon>
        <taxon>Synergistia</taxon>
        <taxon>Synergistales</taxon>
        <taxon>Synergistaceae</taxon>
        <taxon>Cloacibacillus</taxon>
    </lineage>
</organism>
<dbReference type="STRING" id="1197717.BED41_03270"/>
<dbReference type="NCBIfam" id="TIGR00013">
    <property type="entry name" value="taut"/>
    <property type="match status" value="1"/>
</dbReference>
<evidence type="ECO:0000256" key="2">
    <source>
        <dbReference type="ARBA" id="ARBA00023235"/>
    </source>
</evidence>
<dbReference type="InterPro" id="IPR004370">
    <property type="entry name" value="4-OT-like_dom"/>
</dbReference>
<keyword evidence="5" id="KW-1185">Reference proteome</keyword>
<gene>
    <name evidence="4" type="ORF">BED41_03270</name>
</gene>
<dbReference type="PANTHER" id="PTHR35530">
    <property type="entry name" value="TAUTOMERASE-RELATED"/>
    <property type="match status" value="1"/>
</dbReference>
<evidence type="ECO:0000313" key="5">
    <source>
        <dbReference type="Proteomes" id="UP000093044"/>
    </source>
</evidence>
<dbReference type="InterPro" id="IPR018191">
    <property type="entry name" value="4-OT"/>
</dbReference>
<reference evidence="4" key="1">
    <citation type="submission" date="2016-08" db="EMBL/GenBank/DDBJ databases">
        <title>Complete genome of Cloacibacillus porcorum.</title>
        <authorList>
            <person name="Looft T."/>
            <person name="Bayles D.O."/>
            <person name="Alt D.P."/>
        </authorList>
    </citation>
    <scope>NUCLEOTIDE SEQUENCE [LARGE SCALE GENOMIC DNA]</scope>
    <source>
        <strain evidence="4">CL-84</strain>
    </source>
</reference>
<dbReference type="InterPro" id="IPR014347">
    <property type="entry name" value="Tautomerase/MIF_sf"/>
</dbReference>
<name>A0A1B2I2K1_9BACT</name>
<dbReference type="EMBL" id="CP016757">
    <property type="protein sequence ID" value="ANZ44194.1"/>
    <property type="molecule type" value="Genomic_DNA"/>
</dbReference>
<proteinExistence type="inferred from homology"/>
<dbReference type="GeneID" id="83056875"/>
<dbReference type="PANTHER" id="PTHR35530:SF1">
    <property type="entry name" value="2-HYDROXYMUCONATE TAUTOMERASE"/>
    <property type="match status" value="1"/>
</dbReference>
<evidence type="ECO:0000256" key="3">
    <source>
        <dbReference type="RuleBase" id="RU362032"/>
    </source>
</evidence>
<accession>A0A1B2I2K1</accession>
<dbReference type="RefSeq" id="WP_066743065.1">
    <property type="nucleotide sequence ID" value="NZ_CALCLR010000021.1"/>
</dbReference>
<dbReference type="Pfam" id="PF01361">
    <property type="entry name" value="Tautomerase"/>
    <property type="match status" value="1"/>
</dbReference>
<sequence length="66" mass="7289">MPIAILNIIEGRDLEKKRALTNAVTEAICKSLDAPVQSVRVIINEMPKENYAIAGELICDREAAKH</sequence>
<dbReference type="Proteomes" id="UP000093044">
    <property type="component" value="Chromosome"/>
</dbReference>
<dbReference type="EC" id="5.3.2.-" evidence="3"/>
<dbReference type="GO" id="GO:0016853">
    <property type="term" value="F:isomerase activity"/>
    <property type="evidence" value="ECO:0007669"/>
    <property type="project" value="UniProtKB-UniRule"/>
</dbReference>
<dbReference type="Gene3D" id="3.30.429.10">
    <property type="entry name" value="Macrophage Migration Inhibitory Factor"/>
    <property type="match status" value="1"/>
</dbReference>